<reference evidence="2 3" key="1">
    <citation type="submission" date="2019-02" db="EMBL/GenBank/DDBJ databases">
        <title>Deep-cultivation of Planctomycetes and their phenomic and genomic characterization uncovers novel biology.</title>
        <authorList>
            <person name="Wiegand S."/>
            <person name="Jogler M."/>
            <person name="Boedeker C."/>
            <person name="Pinto D."/>
            <person name="Vollmers J."/>
            <person name="Rivas-Marin E."/>
            <person name="Kohn T."/>
            <person name="Peeters S.H."/>
            <person name="Heuer A."/>
            <person name="Rast P."/>
            <person name="Oberbeckmann S."/>
            <person name="Bunk B."/>
            <person name="Jeske O."/>
            <person name="Meyerdierks A."/>
            <person name="Storesund J.E."/>
            <person name="Kallscheuer N."/>
            <person name="Luecker S."/>
            <person name="Lage O.M."/>
            <person name="Pohl T."/>
            <person name="Merkel B.J."/>
            <person name="Hornburger P."/>
            <person name="Mueller R.-W."/>
            <person name="Bruemmer F."/>
            <person name="Labrenz M."/>
            <person name="Spormann A.M."/>
            <person name="Op den Camp H."/>
            <person name="Overmann J."/>
            <person name="Amann R."/>
            <person name="Jetten M.S.M."/>
            <person name="Mascher T."/>
            <person name="Medema M.H."/>
            <person name="Devos D.P."/>
            <person name="Kaster A.-K."/>
            <person name="Ovreas L."/>
            <person name="Rohde M."/>
            <person name="Galperin M.Y."/>
            <person name="Jogler C."/>
        </authorList>
    </citation>
    <scope>NUCLEOTIDE SEQUENCE [LARGE SCALE GENOMIC DNA]</scope>
    <source>
        <strain evidence="2 3">Pla175</strain>
    </source>
</reference>
<name>A0A518D888_9BACT</name>
<feature type="compositionally biased region" description="Basic and acidic residues" evidence="1">
    <location>
        <begin position="45"/>
        <end position="56"/>
    </location>
</feature>
<sequence>MKTTIDIPDDLYPQIAAASAAAGQSVEAYIVSKAREHVATLAPRPESEAEVPHETLDAPADGFPRSAAEFAAMVEQRRRDPNGPKTLRDVFGTGDHEALTELQQIVDEEFSKIDPEDWK</sequence>
<protein>
    <submittedName>
        <fullName evidence="2">Uncharacterized protein</fullName>
    </submittedName>
</protein>
<dbReference type="AlphaFoldDB" id="A0A518D888"/>
<gene>
    <name evidence="2" type="ORF">Pla175_10650</name>
</gene>
<accession>A0A518D888</accession>
<dbReference type="OrthoDB" id="338488at2"/>
<proteinExistence type="predicted"/>
<dbReference type="RefSeq" id="WP_145281826.1">
    <property type="nucleotide sequence ID" value="NZ_CP036291.1"/>
</dbReference>
<evidence type="ECO:0000256" key="1">
    <source>
        <dbReference type="SAM" id="MobiDB-lite"/>
    </source>
</evidence>
<feature type="region of interest" description="Disordered" evidence="1">
    <location>
        <begin position="41"/>
        <end position="62"/>
    </location>
</feature>
<dbReference type="Proteomes" id="UP000317429">
    <property type="component" value="Chromosome"/>
</dbReference>
<organism evidence="2 3">
    <name type="scientific">Pirellulimonas nuda</name>
    <dbReference type="NCBI Taxonomy" id="2528009"/>
    <lineage>
        <taxon>Bacteria</taxon>
        <taxon>Pseudomonadati</taxon>
        <taxon>Planctomycetota</taxon>
        <taxon>Planctomycetia</taxon>
        <taxon>Pirellulales</taxon>
        <taxon>Lacipirellulaceae</taxon>
        <taxon>Pirellulimonas</taxon>
    </lineage>
</organism>
<dbReference type="EMBL" id="CP036291">
    <property type="protein sequence ID" value="QDU87699.1"/>
    <property type="molecule type" value="Genomic_DNA"/>
</dbReference>
<keyword evidence="3" id="KW-1185">Reference proteome</keyword>
<evidence type="ECO:0000313" key="2">
    <source>
        <dbReference type="EMBL" id="QDU87699.1"/>
    </source>
</evidence>
<evidence type="ECO:0000313" key="3">
    <source>
        <dbReference type="Proteomes" id="UP000317429"/>
    </source>
</evidence>
<dbReference type="KEGG" id="pnd:Pla175_10650"/>